<dbReference type="PROSITE" id="PS50305">
    <property type="entry name" value="SIRTUIN"/>
    <property type="match status" value="1"/>
</dbReference>
<evidence type="ECO:0000259" key="13">
    <source>
        <dbReference type="PROSITE" id="PS50305"/>
    </source>
</evidence>
<evidence type="ECO:0000256" key="12">
    <source>
        <dbReference type="SAM" id="MobiDB-lite"/>
    </source>
</evidence>
<keyword evidence="5 10" id="KW-0862">Zinc</keyword>
<name>A0ABN8MRW7_9CNID</name>
<sequence length="434" mass="49459">MASSGFREKRKLAQKAEMLFKFEEKERYNNIKQILKKDPSLRNKEELQLISNSQEIVQEIEKRVQRQEQVKRRVEEVLDPCDVLNEKATVLAEAILNAKCLVVYTGAGVSTAASIPDYRGPEGIWTRLSRGEKLGSYNLADANPTLTHMSITKLYQEGLVKHVVSQNCDGLHVRSGLPPQALSEVHGNMFVEVCTECEENDTIYYRLFDVTENTCLRRHLTNRYCHCCGSQLRDSIVHFGEKGKLRWPLNWEGAIEKAKVADCILCLGSSLKVLKRYHALWGMNRVKSRRPNLYIVNLQWTPKDDLATLKISGRCDDVMKRVMDKLSLFVPQYERCRDSLFTLATPLRPHELNSFNTKGLNMFELDQFETPVCLTTESKTKEDSYNGLNAENDGSAVETATADSVAASGPQMQPGWFGKGYAKNKKSRKRRRVR</sequence>
<feature type="binding site" evidence="10">
    <location>
        <position position="194"/>
    </location>
    <ligand>
        <name>Zn(2+)</name>
        <dbReference type="ChEBI" id="CHEBI:29105"/>
    </ligand>
</feature>
<accession>A0ABN8MRW7</accession>
<dbReference type="InterPro" id="IPR003000">
    <property type="entry name" value="Sirtuin"/>
</dbReference>
<evidence type="ECO:0000256" key="6">
    <source>
        <dbReference type="ARBA" id="ARBA00023027"/>
    </source>
</evidence>
<dbReference type="Pfam" id="PF02146">
    <property type="entry name" value="SIR2"/>
    <property type="match status" value="1"/>
</dbReference>
<dbReference type="Gene3D" id="2.20.28.200">
    <property type="match status" value="1"/>
</dbReference>
<keyword evidence="2" id="KW-0597">Phosphoprotein</keyword>
<dbReference type="InterPro" id="IPR050134">
    <property type="entry name" value="NAD-dep_sirtuin_deacylases"/>
</dbReference>
<evidence type="ECO:0000256" key="10">
    <source>
        <dbReference type="PROSITE-ProRule" id="PRU00236"/>
    </source>
</evidence>
<comment type="cofactor">
    <cofactor evidence="1">
        <name>Zn(2+)</name>
        <dbReference type="ChEBI" id="CHEBI:29105"/>
    </cofactor>
</comment>
<dbReference type="SUPFAM" id="SSF52467">
    <property type="entry name" value="DHS-like NAD/FAD-binding domain"/>
    <property type="match status" value="1"/>
</dbReference>
<evidence type="ECO:0000256" key="2">
    <source>
        <dbReference type="ARBA" id="ARBA00022553"/>
    </source>
</evidence>
<dbReference type="InterPro" id="IPR026590">
    <property type="entry name" value="Ssirtuin_cat_dom"/>
</dbReference>
<evidence type="ECO:0000256" key="3">
    <source>
        <dbReference type="ARBA" id="ARBA00022679"/>
    </source>
</evidence>
<keyword evidence="4 10" id="KW-0479">Metal-binding</keyword>
<dbReference type="Gene3D" id="3.40.50.1220">
    <property type="entry name" value="TPP-binding domain"/>
    <property type="match status" value="1"/>
</dbReference>
<keyword evidence="6" id="KW-0520">NAD</keyword>
<evidence type="ECO:0000256" key="9">
    <source>
        <dbReference type="ARBA" id="ARBA00043038"/>
    </source>
</evidence>
<proteinExistence type="inferred from homology"/>
<evidence type="ECO:0000313" key="14">
    <source>
        <dbReference type="EMBL" id="CAH3030915.1"/>
    </source>
</evidence>
<feature type="active site" description="Proton acceptor" evidence="10">
    <location>
        <position position="186"/>
    </location>
</feature>
<feature type="binding site" evidence="10">
    <location>
        <position position="225"/>
    </location>
    <ligand>
        <name>Zn(2+)</name>
        <dbReference type="ChEBI" id="CHEBI:29105"/>
    </ligand>
</feature>
<gene>
    <name evidence="14" type="ORF">PEVE_00038716</name>
</gene>
<evidence type="ECO:0000256" key="4">
    <source>
        <dbReference type="ARBA" id="ARBA00022723"/>
    </source>
</evidence>
<protein>
    <recommendedName>
        <fullName evidence="9">Regulatory protein SIR2 homolog 7</fullName>
    </recommendedName>
    <alternativeName>
        <fullName evidence="8">SIR2-like protein 7</fullName>
    </alternativeName>
</protein>
<feature type="compositionally biased region" description="Basic residues" evidence="12">
    <location>
        <begin position="422"/>
        <end position="434"/>
    </location>
</feature>
<evidence type="ECO:0000313" key="15">
    <source>
        <dbReference type="Proteomes" id="UP001159427"/>
    </source>
</evidence>
<feature type="binding site" evidence="10">
    <location>
        <position position="228"/>
    </location>
    <ligand>
        <name>Zn(2+)</name>
        <dbReference type="ChEBI" id="CHEBI:29105"/>
    </ligand>
</feature>
<reference evidence="14 15" key="1">
    <citation type="submission" date="2022-05" db="EMBL/GenBank/DDBJ databases">
        <authorList>
            <consortium name="Genoscope - CEA"/>
            <person name="William W."/>
        </authorList>
    </citation>
    <scope>NUCLEOTIDE SEQUENCE [LARGE SCALE GENOMIC DNA]</scope>
</reference>
<comment type="similarity">
    <text evidence="7">Belongs to the sirtuin family. Class IV subfamily.</text>
</comment>
<dbReference type="InterPro" id="IPR029035">
    <property type="entry name" value="DHS-like_NAD/FAD-binding_dom"/>
</dbReference>
<evidence type="ECO:0000256" key="11">
    <source>
        <dbReference type="SAM" id="Coils"/>
    </source>
</evidence>
<dbReference type="PANTHER" id="PTHR11085">
    <property type="entry name" value="NAD-DEPENDENT PROTEIN DEACYLASE SIRTUIN-5, MITOCHONDRIAL-RELATED"/>
    <property type="match status" value="1"/>
</dbReference>
<evidence type="ECO:0000256" key="5">
    <source>
        <dbReference type="ARBA" id="ARBA00022833"/>
    </source>
</evidence>
<dbReference type="Proteomes" id="UP001159427">
    <property type="component" value="Unassembled WGS sequence"/>
</dbReference>
<evidence type="ECO:0000256" key="7">
    <source>
        <dbReference type="ARBA" id="ARBA00038170"/>
    </source>
</evidence>
<feature type="binding site" evidence="10">
    <location>
        <position position="197"/>
    </location>
    <ligand>
        <name>Zn(2+)</name>
        <dbReference type="ChEBI" id="CHEBI:29105"/>
    </ligand>
</feature>
<keyword evidence="3" id="KW-0808">Transferase</keyword>
<dbReference type="EMBL" id="CALNXI010000665">
    <property type="protein sequence ID" value="CAH3030915.1"/>
    <property type="molecule type" value="Genomic_DNA"/>
</dbReference>
<feature type="coiled-coil region" evidence="11">
    <location>
        <begin position="50"/>
        <end position="77"/>
    </location>
</feature>
<organism evidence="14 15">
    <name type="scientific">Porites evermanni</name>
    <dbReference type="NCBI Taxonomy" id="104178"/>
    <lineage>
        <taxon>Eukaryota</taxon>
        <taxon>Metazoa</taxon>
        <taxon>Cnidaria</taxon>
        <taxon>Anthozoa</taxon>
        <taxon>Hexacorallia</taxon>
        <taxon>Scleractinia</taxon>
        <taxon>Fungiina</taxon>
        <taxon>Poritidae</taxon>
        <taxon>Porites</taxon>
    </lineage>
</organism>
<feature type="domain" description="Deacetylase sirtuin-type" evidence="13">
    <location>
        <begin position="81"/>
        <end position="329"/>
    </location>
</feature>
<evidence type="ECO:0000256" key="8">
    <source>
        <dbReference type="ARBA" id="ARBA00041832"/>
    </source>
</evidence>
<keyword evidence="15" id="KW-1185">Reference proteome</keyword>
<feature type="region of interest" description="Disordered" evidence="12">
    <location>
        <begin position="379"/>
        <end position="434"/>
    </location>
</feature>
<comment type="caution">
    <text evidence="14">The sequence shown here is derived from an EMBL/GenBank/DDBJ whole genome shotgun (WGS) entry which is preliminary data.</text>
</comment>
<evidence type="ECO:0000256" key="1">
    <source>
        <dbReference type="ARBA" id="ARBA00001947"/>
    </source>
</evidence>
<dbReference type="PANTHER" id="PTHR11085:SF1">
    <property type="entry name" value="NAD-DEPENDENT PROTEIN DEACETYLASE SIRTUIN-7"/>
    <property type="match status" value="1"/>
</dbReference>
<keyword evidence="11" id="KW-0175">Coiled coil</keyword>